<dbReference type="Gene3D" id="1.20.1280.290">
    <property type="match status" value="1"/>
</dbReference>
<sequence length="230" mass="26952">MKPPYFNVWSENFYHKENILSVLNSILVHSIIIGAFFIKIPQIIKIFVSKNASGISFVSIYLDIFVASSLIVLSIRDNINLKLYLDTLLILAQNLLILYFMWKYSNPYSKFIKIFKICLYIFYILFLIYGLPKAFLPFIGIISIPIGIFSKFPQIRLNKKNKHTGSLSPMTYLFLFLGNLSRMFVIFYNIKNKIYMINCAFSAVLNFTILFQIFYYWKNTNKVLAKTKVE</sequence>
<reference evidence="11 12" key="1">
    <citation type="journal article" date="2014" name="BMC Biol.">
        <title>A comprehensive evaluation of rodent malaria parasite genomes and gene expression.</title>
        <authorList>
            <person name="Otto T.D."/>
            <person name="Bohme U."/>
            <person name="Jackson A.P."/>
            <person name="Hunt M."/>
            <person name="Franke-Fayard B."/>
            <person name="Hoeijmakers W.A."/>
            <person name="Religa A.A."/>
            <person name="Robertson L."/>
            <person name="Sanders M."/>
            <person name="Ogun S.A."/>
            <person name="Cunningham D."/>
            <person name="Erhart A."/>
            <person name="Billker O."/>
            <person name="Khan S.M."/>
            <person name="Stunnenberg H.G."/>
            <person name="Langhorne J."/>
            <person name="Holder A.A."/>
            <person name="Waters A.P."/>
            <person name="Newbold C.I."/>
            <person name="Pain A."/>
            <person name="Berriman M."/>
            <person name="Janse C.J."/>
        </authorList>
    </citation>
    <scope>NUCLEOTIDE SEQUENCE [LARGE SCALE GENOMIC DNA]</scope>
    <source>
        <strain evidence="10 11">17X</strain>
        <strain evidence="9 12">YM</strain>
    </source>
</reference>
<dbReference type="RefSeq" id="XP_022812164.1">
    <property type="nucleotide sequence ID" value="XM_022955957.1"/>
</dbReference>
<feature type="transmembrane region" description="Helical" evidence="8">
    <location>
        <begin position="20"/>
        <end position="40"/>
    </location>
</feature>
<reference evidence="9" key="2">
    <citation type="submission" date="2014-05" db="EMBL/GenBank/DDBJ databases">
        <authorList>
            <person name="Aslett A.Martin."/>
            <person name="De Silva Nishadi"/>
        </authorList>
    </citation>
    <scope>NUCLEOTIDE SEQUENCE</scope>
    <source>
        <strain evidence="9">YM</strain>
    </source>
</reference>
<keyword evidence="6 8" id="KW-0472">Membrane</keyword>
<evidence type="ECO:0000313" key="11">
    <source>
        <dbReference type="Proteomes" id="UP000072874"/>
    </source>
</evidence>
<dbReference type="OMA" id="LQVLYYW"/>
<feature type="transmembrane region" description="Helical" evidence="8">
    <location>
        <begin position="194"/>
        <end position="217"/>
    </location>
</feature>
<keyword evidence="3 8" id="KW-0812">Transmembrane</keyword>
<dbReference type="VEuPathDB" id="PlasmoDB:Py17XNL_000900174"/>
<keyword evidence="4" id="KW-0677">Repeat</keyword>
<reference evidence="10" key="3">
    <citation type="submission" date="2014-05" db="EMBL/GenBank/DDBJ databases">
        <authorList>
            <person name="Aslett M.A."/>
            <person name="De Silva N."/>
        </authorList>
    </citation>
    <scope>NUCLEOTIDE SEQUENCE</scope>
    <source>
        <strain evidence="10">17X</strain>
    </source>
</reference>
<reference evidence="10" key="4">
    <citation type="submission" date="2019-05" db="EMBL/GenBank/DDBJ databases">
        <authorList>
            <consortium name="Pathogen Informatics"/>
        </authorList>
    </citation>
    <scope>NUCLEOTIDE SEQUENCE</scope>
    <source>
        <strain evidence="10">17X</strain>
    </source>
</reference>
<evidence type="ECO:0000256" key="4">
    <source>
        <dbReference type="ARBA" id="ARBA00022737"/>
    </source>
</evidence>
<organism evidence="9 12">
    <name type="scientific">Plasmodium yoelii</name>
    <dbReference type="NCBI Taxonomy" id="5861"/>
    <lineage>
        <taxon>Eukaryota</taxon>
        <taxon>Sar</taxon>
        <taxon>Alveolata</taxon>
        <taxon>Apicomplexa</taxon>
        <taxon>Aconoidasida</taxon>
        <taxon>Haemosporida</taxon>
        <taxon>Plasmodiidae</taxon>
        <taxon>Plasmodium</taxon>
        <taxon>Plasmodium (Vinckeia)</taxon>
    </lineage>
</organism>
<evidence type="ECO:0000256" key="3">
    <source>
        <dbReference type="ARBA" id="ARBA00022692"/>
    </source>
</evidence>
<name>A0A078KAG9_PLAYE</name>
<dbReference type="GeneID" id="34859836"/>
<evidence type="ECO:0000313" key="12">
    <source>
        <dbReference type="Proteomes" id="UP000072904"/>
    </source>
</evidence>
<dbReference type="VEuPathDB" id="PlasmoDB:PYYM_0914500"/>
<dbReference type="InterPro" id="IPR016817">
    <property type="entry name" value="MannP-dilichol_defect-1"/>
</dbReference>
<dbReference type="GO" id="GO:0016020">
    <property type="term" value="C:membrane"/>
    <property type="evidence" value="ECO:0007669"/>
    <property type="project" value="UniProtKB-SubCell"/>
</dbReference>
<protein>
    <submittedName>
        <fullName evidence="10">PQ-loop repeat-containing protein</fullName>
    </submittedName>
</protein>
<evidence type="ECO:0000313" key="9">
    <source>
        <dbReference type="EMBL" id="CDU17924.1"/>
    </source>
</evidence>
<evidence type="ECO:0000256" key="2">
    <source>
        <dbReference type="ARBA" id="ARBA00022448"/>
    </source>
</evidence>
<gene>
    <name evidence="10" type="ORF">PY17X_0915000</name>
    <name evidence="9" type="ORF">PYYM_0914500</name>
</gene>
<dbReference type="KEGG" id="pyo:PY17X_0915000"/>
<evidence type="ECO:0000256" key="6">
    <source>
        <dbReference type="ARBA" id="ARBA00023136"/>
    </source>
</evidence>
<dbReference type="Proteomes" id="UP000072874">
    <property type="component" value="Chromosome 9"/>
</dbReference>
<evidence type="ECO:0000313" key="10">
    <source>
        <dbReference type="EMBL" id="VTZ78341.1"/>
    </source>
</evidence>
<evidence type="ECO:0000256" key="5">
    <source>
        <dbReference type="ARBA" id="ARBA00022989"/>
    </source>
</evidence>
<dbReference type="EMBL" id="LM993663">
    <property type="protein sequence ID" value="VTZ78341.1"/>
    <property type="molecule type" value="Genomic_DNA"/>
</dbReference>
<comment type="similarity">
    <text evidence="7">Belongs to the MPDU1 (TC 2.A.43.3) family.</text>
</comment>
<dbReference type="AlphaFoldDB" id="A0A078KAG9"/>
<dbReference type="OrthoDB" id="271506at2759"/>
<accession>A0A078KAG9</accession>
<evidence type="ECO:0000256" key="7">
    <source>
        <dbReference type="ARBA" id="ARBA00038475"/>
    </source>
</evidence>
<feature type="transmembrane region" description="Helical" evidence="8">
    <location>
        <begin position="81"/>
        <end position="102"/>
    </location>
</feature>
<dbReference type="PANTHER" id="PTHR12226">
    <property type="entry name" value="MANNOSE-P-DOLICHOL UTILIZATION DEFECT 1 LEC35 -RELATED"/>
    <property type="match status" value="1"/>
</dbReference>
<dbReference type="InterPro" id="IPR006603">
    <property type="entry name" value="PQ-loop_rpt"/>
</dbReference>
<proteinExistence type="inferred from homology"/>
<dbReference type="SMART" id="SM00679">
    <property type="entry name" value="CTNS"/>
    <property type="match status" value="2"/>
</dbReference>
<comment type="subcellular location">
    <subcellularLocation>
        <location evidence="1">Membrane</location>
        <topology evidence="1">Multi-pass membrane protein</topology>
    </subcellularLocation>
</comment>
<evidence type="ECO:0000256" key="1">
    <source>
        <dbReference type="ARBA" id="ARBA00004141"/>
    </source>
</evidence>
<dbReference type="EMBL" id="LK934637">
    <property type="protein sequence ID" value="CDU17924.1"/>
    <property type="molecule type" value="Genomic_DNA"/>
</dbReference>
<dbReference type="Pfam" id="PF04193">
    <property type="entry name" value="PQ-loop"/>
    <property type="match status" value="2"/>
</dbReference>
<evidence type="ECO:0000256" key="8">
    <source>
        <dbReference type="SAM" id="Phobius"/>
    </source>
</evidence>
<dbReference type="VEuPathDB" id="PlasmoDB:PY17X_0915000"/>
<dbReference type="PANTHER" id="PTHR12226:SF2">
    <property type="entry name" value="MANNOSE-P-DOLICHOL UTILIZATION DEFECT 1 PROTEIN"/>
    <property type="match status" value="1"/>
</dbReference>
<dbReference type="Proteomes" id="UP000072904">
    <property type="component" value="Chromosome 9"/>
</dbReference>
<keyword evidence="2" id="KW-0813">Transport</keyword>
<feature type="transmembrane region" description="Helical" evidence="8">
    <location>
        <begin position="52"/>
        <end position="75"/>
    </location>
</feature>
<keyword evidence="5 8" id="KW-1133">Transmembrane helix</keyword>
<feature type="transmembrane region" description="Helical" evidence="8">
    <location>
        <begin position="169"/>
        <end position="188"/>
    </location>
</feature>